<comment type="caution">
    <text evidence="1">The sequence shown here is derived from an EMBL/GenBank/DDBJ whole genome shotgun (WGS) entry which is preliminary data.</text>
</comment>
<evidence type="ECO:0000313" key="1">
    <source>
        <dbReference type="EMBL" id="CAF4975163.1"/>
    </source>
</evidence>
<sequence>TAEQAASVSYLRLTPILNLLRVRPNDHATAASSSSYTSSFQLGLLASTSKNKHVIRFKKRIHSSKDK</sequence>
<protein>
    <submittedName>
        <fullName evidence="1">Uncharacterized protein</fullName>
    </submittedName>
</protein>
<accession>A0A821Z8P2</accession>
<dbReference type="EMBL" id="CAJOBR010027211">
    <property type="protein sequence ID" value="CAF4975163.1"/>
    <property type="molecule type" value="Genomic_DNA"/>
</dbReference>
<gene>
    <name evidence="1" type="ORF">QYT958_LOCUS35599</name>
</gene>
<dbReference type="AlphaFoldDB" id="A0A821Z8P2"/>
<dbReference type="Proteomes" id="UP000663848">
    <property type="component" value="Unassembled WGS sequence"/>
</dbReference>
<evidence type="ECO:0000313" key="2">
    <source>
        <dbReference type="Proteomes" id="UP000663848"/>
    </source>
</evidence>
<proteinExistence type="predicted"/>
<name>A0A821Z8P2_9BILA</name>
<organism evidence="1 2">
    <name type="scientific">Rotaria socialis</name>
    <dbReference type="NCBI Taxonomy" id="392032"/>
    <lineage>
        <taxon>Eukaryota</taxon>
        <taxon>Metazoa</taxon>
        <taxon>Spiralia</taxon>
        <taxon>Gnathifera</taxon>
        <taxon>Rotifera</taxon>
        <taxon>Eurotatoria</taxon>
        <taxon>Bdelloidea</taxon>
        <taxon>Philodinida</taxon>
        <taxon>Philodinidae</taxon>
        <taxon>Rotaria</taxon>
    </lineage>
</organism>
<feature type="non-terminal residue" evidence="1">
    <location>
        <position position="1"/>
    </location>
</feature>
<reference evidence="1" key="1">
    <citation type="submission" date="2021-02" db="EMBL/GenBank/DDBJ databases">
        <authorList>
            <person name="Nowell W R."/>
        </authorList>
    </citation>
    <scope>NUCLEOTIDE SEQUENCE</scope>
</reference>